<dbReference type="Pfam" id="PF01103">
    <property type="entry name" value="Omp85"/>
    <property type="match status" value="1"/>
</dbReference>
<dbReference type="Gene3D" id="2.40.160.50">
    <property type="entry name" value="membrane protein fhac: a member of the omp85/tpsb transporter family"/>
    <property type="match status" value="1"/>
</dbReference>
<reference evidence="4 5" key="1">
    <citation type="submission" date="2022-12" db="EMBL/GenBank/DDBJ databases">
        <title>Chitinophagaceae gen. sp. nov., a new member of the family Chitinophagaceae, isolated from soil in a chemical factory.</title>
        <authorList>
            <person name="Ke Z."/>
        </authorList>
    </citation>
    <scope>NUCLEOTIDE SEQUENCE [LARGE SCALE GENOMIC DNA]</scope>
    <source>
        <strain evidence="4 5">LY-5</strain>
    </source>
</reference>
<feature type="domain" description="Bacterial surface antigen (D15)" evidence="3">
    <location>
        <begin position="363"/>
        <end position="741"/>
    </location>
</feature>
<name>A0ABT4UQC9_9BACT</name>
<evidence type="ECO:0000313" key="5">
    <source>
        <dbReference type="Proteomes" id="UP001210231"/>
    </source>
</evidence>
<evidence type="ECO:0000256" key="1">
    <source>
        <dbReference type="ARBA" id="ARBA00004370"/>
    </source>
</evidence>
<comment type="subcellular location">
    <subcellularLocation>
        <location evidence="1">Membrane</location>
    </subcellularLocation>
</comment>
<evidence type="ECO:0000313" key="4">
    <source>
        <dbReference type="EMBL" id="MDA3616557.1"/>
    </source>
</evidence>
<sequence length="741" mass="84837">MTNASVLSNDDRAMLNEVLYEYIDDSLQVPVKYILGIKKIVNPPVFDSIYMAKTKVYFQNYLNSIGFYGASIKDTFTLDSTKKDGIKARTKFEINLGKNLKVDSVVYKFANNDLKLIADSAVKDAILSKDFAYSKDKVASELDRLASLYRKKGYLLISRSSLLAIGDTVDPSLVNLFNDDPITQLLQAQKRIEDPRITLEIMERDGVDSNVFRKFTIDSVIIYPDAKISDDQLSIMQNPNLRTFYAREGSKILIREDGNYFSKRMLRRFNYLFPNRIYSDENYFKTINGYSRLGTWEQVEARPVIKQTDSSSLVDFHIFLYPSKKHSFQVDLEGSQNNNISLSSSLSGRFLALGLILSERNRNFWGTGTQSSTNARVGFELNNGRNREGDFIQTFVASVNQTFSIPRLLEPMSWLVKRRQDVSRTNLNFGASYTDRFNFYKQTGYNISMQYDWRKGKNAYSISIPNFESVSINETDSLRKELDRNPALLYAFTPGNILSVKTSWEHSFTFKNRSKNAYSRIGAEIAPFNFTILKKASFQFVKFDGLIVYNKTKLNSSWNFRAYGGVGWDISNNSRNATLPYFRQYVAGGSNSMRAWGLRQLGLGSSIVSDTSRFTDRFGDIQLEMNAEYRFNLARLFGFKISSALFADIGNIWNHKPNIDGYGDFNVKYLYRDLAMGVGTGLRIDFSYLIIRLDMGYKVKDPVRDTNGGWMDKLEWRSESTRTPGVRHSNVSFQFGIGYPF</sequence>
<evidence type="ECO:0000259" key="3">
    <source>
        <dbReference type="Pfam" id="PF01103"/>
    </source>
</evidence>
<dbReference type="Proteomes" id="UP001210231">
    <property type="component" value="Unassembled WGS sequence"/>
</dbReference>
<dbReference type="EMBL" id="JAQGEF010000034">
    <property type="protein sequence ID" value="MDA3616557.1"/>
    <property type="molecule type" value="Genomic_DNA"/>
</dbReference>
<accession>A0ABT4UQC9</accession>
<dbReference type="RefSeq" id="WP_407032887.1">
    <property type="nucleotide sequence ID" value="NZ_JAQGEF010000034.1"/>
</dbReference>
<proteinExistence type="predicted"/>
<dbReference type="InterPro" id="IPR000184">
    <property type="entry name" value="Bac_surfAg_D15"/>
</dbReference>
<keyword evidence="2" id="KW-0472">Membrane</keyword>
<protein>
    <submittedName>
        <fullName evidence="4">BamA/TamA family outer membrane protein</fullName>
    </submittedName>
</protein>
<comment type="caution">
    <text evidence="4">The sequence shown here is derived from an EMBL/GenBank/DDBJ whole genome shotgun (WGS) entry which is preliminary data.</text>
</comment>
<keyword evidence="5" id="KW-1185">Reference proteome</keyword>
<gene>
    <name evidence="4" type="ORF">O3P16_17225</name>
</gene>
<evidence type="ECO:0000256" key="2">
    <source>
        <dbReference type="ARBA" id="ARBA00023136"/>
    </source>
</evidence>
<organism evidence="4 5">
    <name type="scientific">Polluticaenibacter yanchengensis</name>
    <dbReference type="NCBI Taxonomy" id="3014562"/>
    <lineage>
        <taxon>Bacteria</taxon>
        <taxon>Pseudomonadati</taxon>
        <taxon>Bacteroidota</taxon>
        <taxon>Chitinophagia</taxon>
        <taxon>Chitinophagales</taxon>
        <taxon>Chitinophagaceae</taxon>
        <taxon>Polluticaenibacter</taxon>
    </lineage>
</organism>